<dbReference type="RefSeq" id="XP_028467116.1">
    <property type="nucleotide sequence ID" value="XM_028611794.1"/>
</dbReference>
<evidence type="ECO:0000256" key="4">
    <source>
        <dbReference type="ARBA" id="ARBA00023204"/>
    </source>
</evidence>
<dbReference type="GO" id="GO:0006281">
    <property type="term" value="P:DNA repair"/>
    <property type="evidence" value="ECO:0007669"/>
    <property type="project" value="UniProtKB-KW"/>
</dbReference>
<keyword evidence="4" id="KW-0234">DNA repair</keyword>
<dbReference type="GO" id="GO:0071821">
    <property type="term" value="C:FANCM-MHF complex"/>
    <property type="evidence" value="ECO:0007669"/>
    <property type="project" value="InterPro"/>
</dbReference>
<dbReference type="PANTHER" id="PTHR22980:SF0">
    <property type="entry name" value="CENTROMERE PROTEIN S"/>
    <property type="match status" value="1"/>
</dbReference>
<dbReference type="PANTHER" id="PTHR22980">
    <property type="entry name" value="CORTISTATIN"/>
    <property type="match status" value="1"/>
</dbReference>
<name>A0A3N2PXQ0_SODAK</name>
<dbReference type="GO" id="GO:0031297">
    <property type="term" value="P:replication fork processing"/>
    <property type="evidence" value="ECO:0007669"/>
    <property type="project" value="TreeGrafter"/>
</dbReference>
<dbReference type="OrthoDB" id="1872155at2759"/>
<sequence>MADASSDEKRERLKAALWFAVGQIVDEESMKKNRNATPQFIGALTEMVWEQIESTATDLESFSRHAGRTTIRADDVVLLARKNPDLHDLIKDYVDELKAKKAEKGKGRPTR</sequence>
<proteinExistence type="inferred from homology"/>
<dbReference type="AlphaFoldDB" id="A0A3N2PXQ0"/>
<protein>
    <recommendedName>
        <fullName evidence="7">Apoptosis-inducing TAF9-like domain 1 family protein</fullName>
    </recommendedName>
</protein>
<accession>A0A3N2PXQ0</accession>
<dbReference type="GO" id="GO:0046982">
    <property type="term" value="F:protein heterodimerization activity"/>
    <property type="evidence" value="ECO:0007669"/>
    <property type="project" value="InterPro"/>
</dbReference>
<dbReference type="SUPFAM" id="SSF47113">
    <property type="entry name" value="Histone-fold"/>
    <property type="match status" value="1"/>
</dbReference>
<gene>
    <name evidence="5" type="ORF">SODALDRAFT_332747</name>
</gene>
<dbReference type="CDD" id="cd22919">
    <property type="entry name" value="HFD_CENP-S"/>
    <property type="match status" value="1"/>
</dbReference>
<dbReference type="EMBL" id="ML119054">
    <property type="protein sequence ID" value="ROT39310.1"/>
    <property type="molecule type" value="Genomic_DNA"/>
</dbReference>
<dbReference type="GO" id="GO:0003682">
    <property type="term" value="F:chromatin binding"/>
    <property type="evidence" value="ECO:0007669"/>
    <property type="project" value="TreeGrafter"/>
</dbReference>
<keyword evidence="6" id="KW-1185">Reference proteome</keyword>
<dbReference type="STRING" id="1314773.A0A3N2PXQ0"/>
<evidence type="ECO:0000256" key="3">
    <source>
        <dbReference type="ARBA" id="ARBA00023125"/>
    </source>
</evidence>
<keyword evidence="2" id="KW-0227">DNA damage</keyword>
<comment type="similarity">
    <text evidence="1">Belongs to the TAF9 family. CENP-S/MHF1 subfamily.</text>
</comment>
<dbReference type="InterPro" id="IPR029003">
    <property type="entry name" value="CENP-S/Mhf1"/>
</dbReference>
<dbReference type="Gene3D" id="1.10.20.10">
    <property type="entry name" value="Histone, subunit A"/>
    <property type="match status" value="1"/>
</dbReference>
<dbReference type="GO" id="GO:0000712">
    <property type="term" value="P:resolution of meiotic recombination intermediates"/>
    <property type="evidence" value="ECO:0007669"/>
    <property type="project" value="TreeGrafter"/>
</dbReference>
<keyword evidence="3" id="KW-0238">DNA-binding</keyword>
<dbReference type="GO" id="GO:0003677">
    <property type="term" value="F:DNA binding"/>
    <property type="evidence" value="ECO:0007669"/>
    <property type="project" value="UniProtKB-KW"/>
</dbReference>
<evidence type="ECO:0000313" key="6">
    <source>
        <dbReference type="Proteomes" id="UP000272025"/>
    </source>
</evidence>
<evidence type="ECO:0008006" key="7">
    <source>
        <dbReference type="Google" id="ProtNLM"/>
    </source>
</evidence>
<evidence type="ECO:0000256" key="1">
    <source>
        <dbReference type="ARBA" id="ARBA00006612"/>
    </source>
</evidence>
<dbReference type="InterPro" id="IPR009072">
    <property type="entry name" value="Histone-fold"/>
</dbReference>
<dbReference type="Proteomes" id="UP000272025">
    <property type="component" value="Unassembled WGS sequence"/>
</dbReference>
<dbReference type="GeneID" id="39580272"/>
<reference evidence="5 6" key="1">
    <citation type="journal article" date="2018" name="Mol. Ecol.">
        <title>The obligate alkalophilic soda-lake fungus Sodiomyces alkalinus has shifted to a protein diet.</title>
        <authorList>
            <person name="Grum-Grzhimaylo A.A."/>
            <person name="Falkoski D.L."/>
            <person name="van den Heuvel J."/>
            <person name="Valero-Jimenez C.A."/>
            <person name="Min B."/>
            <person name="Choi I.G."/>
            <person name="Lipzen A."/>
            <person name="Daum C.G."/>
            <person name="Aanen D.K."/>
            <person name="Tsang A."/>
            <person name="Henrissat B."/>
            <person name="Bilanenko E.N."/>
            <person name="de Vries R.P."/>
            <person name="van Kan J.A.L."/>
            <person name="Grigoriev I.V."/>
            <person name="Debets A.J.M."/>
        </authorList>
    </citation>
    <scope>NUCLEOTIDE SEQUENCE [LARGE SCALE GENOMIC DNA]</scope>
    <source>
        <strain evidence="5 6">F11</strain>
    </source>
</reference>
<organism evidence="5 6">
    <name type="scientific">Sodiomyces alkalinus (strain CBS 110278 / VKM F-3762 / F11)</name>
    <name type="common">Alkaliphilic filamentous fungus</name>
    <dbReference type="NCBI Taxonomy" id="1314773"/>
    <lineage>
        <taxon>Eukaryota</taxon>
        <taxon>Fungi</taxon>
        <taxon>Dikarya</taxon>
        <taxon>Ascomycota</taxon>
        <taxon>Pezizomycotina</taxon>
        <taxon>Sordariomycetes</taxon>
        <taxon>Hypocreomycetidae</taxon>
        <taxon>Glomerellales</taxon>
        <taxon>Plectosphaerellaceae</taxon>
        <taxon>Sodiomyces</taxon>
    </lineage>
</organism>
<dbReference type="Pfam" id="PF15630">
    <property type="entry name" value="CENP-S"/>
    <property type="match status" value="1"/>
</dbReference>
<evidence type="ECO:0000313" key="5">
    <source>
        <dbReference type="EMBL" id="ROT39310.1"/>
    </source>
</evidence>
<evidence type="ECO:0000256" key="2">
    <source>
        <dbReference type="ARBA" id="ARBA00022763"/>
    </source>
</evidence>